<sequence>MTSISLGSILSGDCCMEMVLVSLNNMMQHCSFLLFPVGLAWNVGLLVFFGLYNFGFTG</sequence>
<dbReference type="EMBL" id="JAQIZT010000013">
    <property type="protein sequence ID" value="KAJ6976270.1"/>
    <property type="molecule type" value="Genomic_DNA"/>
</dbReference>
<proteinExistence type="predicted"/>
<gene>
    <name evidence="2" type="ORF">NC653_031956</name>
</gene>
<evidence type="ECO:0000313" key="3">
    <source>
        <dbReference type="Proteomes" id="UP001164929"/>
    </source>
</evidence>
<dbReference type="Proteomes" id="UP001164929">
    <property type="component" value="Chromosome 13"/>
</dbReference>
<evidence type="ECO:0000313" key="2">
    <source>
        <dbReference type="EMBL" id="KAJ6976270.1"/>
    </source>
</evidence>
<keyword evidence="1" id="KW-0812">Transmembrane</keyword>
<accession>A0AAD6M016</accession>
<keyword evidence="1" id="KW-1133">Transmembrane helix</keyword>
<keyword evidence="1" id="KW-0472">Membrane</keyword>
<comment type="caution">
    <text evidence="2">The sequence shown here is derived from an EMBL/GenBank/DDBJ whole genome shotgun (WGS) entry which is preliminary data.</text>
</comment>
<feature type="transmembrane region" description="Helical" evidence="1">
    <location>
        <begin position="32"/>
        <end position="52"/>
    </location>
</feature>
<name>A0AAD6M016_9ROSI</name>
<keyword evidence="3" id="KW-1185">Reference proteome</keyword>
<evidence type="ECO:0000256" key="1">
    <source>
        <dbReference type="SAM" id="Phobius"/>
    </source>
</evidence>
<reference evidence="2" key="1">
    <citation type="journal article" date="2023" name="Mol. Ecol. Resour.">
        <title>Chromosome-level genome assembly of a triploid poplar Populus alba 'Berolinensis'.</title>
        <authorList>
            <person name="Chen S."/>
            <person name="Yu Y."/>
            <person name="Wang X."/>
            <person name="Wang S."/>
            <person name="Zhang T."/>
            <person name="Zhou Y."/>
            <person name="He R."/>
            <person name="Meng N."/>
            <person name="Wang Y."/>
            <person name="Liu W."/>
            <person name="Liu Z."/>
            <person name="Liu J."/>
            <person name="Guo Q."/>
            <person name="Huang H."/>
            <person name="Sederoff R.R."/>
            <person name="Wang G."/>
            <person name="Qu G."/>
            <person name="Chen S."/>
        </authorList>
    </citation>
    <scope>NUCLEOTIDE SEQUENCE</scope>
    <source>
        <strain evidence="2">SC-2020</strain>
    </source>
</reference>
<organism evidence="2 3">
    <name type="scientific">Populus alba x Populus x berolinensis</name>
    <dbReference type="NCBI Taxonomy" id="444605"/>
    <lineage>
        <taxon>Eukaryota</taxon>
        <taxon>Viridiplantae</taxon>
        <taxon>Streptophyta</taxon>
        <taxon>Embryophyta</taxon>
        <taxon>Tracheophyta</taxon>
        <taxon>Spermatophyta</taxon>
        <taxon>Magnoliopsida</taxon>
        <taxon>eudicotyledons</taxon>
        <taxon>Gunneridae</taxon>
        <taxon>Pentapetalae</taxon>
        <taxon>rosids</taxon>
        <taxon>fabids</taxon>
        <taxon>Malpighiales</taxon>
        <taxon>Salicaceae</taxon>
        <taxon>Saliceae</taxon>
        <taxon>Populus</taxon>
    </lineage>
</organism>
<dbReference type="AlphaFoldDB" id="A0AAD6M016"/>
<protein>
    <submittedName>
        <fullName evidence="2">Uncharacterized protein</fullName>
    </submittedName>
</protein>